<dbReference type="Proteomes" id="UP000297890">
    <property type="component" value="Unassembled WGS sequence"/>
</dbReference>
<dbReference type="InterPro" id="IPR001482">
    <property type="entry name" value="T2SS/T4SS_dom"/>
</dbReference>
<dbReference type="Pfam" id="PF00437">
    <property type="entry name" value="T2SSE"/>
    <property type="match status" value="1"/>
</dbReference>
<dbReference type="AlphaFoldDB" id="A0A4Z0F890"/>
<dbReference type="PANTHER" id="PTHR30486:SF12">
    <property type="entry name" value="TYPE IV PILUS ATPASE PILU"/>
    <property type="match status" value="1"/>
</dbReference>
<evidence type="ECO:0000313" key="3">
    <source>
        <dbReference type="EMBL" id="TFZ81713.1"/>
    </source>
</evidence>
<dbReference type="PROSITE" id="PS00662">
    <property type="entry name" value="T2SP_E"/>
    <property type="match status" value="1"/>
</dbReference>
<keyword evidence="4" id="KW-1185">Reference proteome</keyword>
<dbReference type="EMBL" id="SRIO01000016">
    <property type="protein sequence ID" value="TFZ81713.1"/>
    <property type="molecule type" value="Genomic_DNA"/>
</dbReference>
<evidence type="ECO:0000256" key="1">
    <source>
        <dbReference type="ARBA" id="ARBA00006611"/>
    </source>
</evidence>
<dbReference type="SUPFAM" id="SSF52540">
    <property type="entry name" value="P-loop containing nucleoside triphosphate hydrolases"/>
    <property type="match status" value="1"/>
</dbReference>
<dbReference type="SMART" id="SM00382">
    <property type="entry name" value="AAA"/>
    <property type="match status" value="1"/>
</dbReference>
<dbReference type="CDD" id="cd01131">
    <property type="entry name" value="PilT"/>
    <property type="match status" value="1"/>
</dbReference>
<protein>
    <submittedName>
        <fullName evidence="3">PilT/PilU family type 4a pilus ATPase</fullName>
    </submittedName>
</protein>
<dbReference type="InterPro" id="IPR027417">
    <property type="entry name" value="P-loop_NTPase"/>
</dbReference>
<organism evidence="3 4">
    <name type="scientific">Candidatus Macondimonas diazotrophica</name>
    <dbReference type="NCBI Taxonomy" id="2305248"/>
    <lineage>
        <taxon>Bacteria</taxon>
        <taxon>Pseudomonadati</taxon>
        <taxon>Pseudomonadota</taxon>
        <taxon>Gammaproteobacteria</taxon>
        <taxon>Chromatiales</taxon>
        <taxon>Ectothiorhodospiraceae</taxon>
        <taxon>Candidatus Macondimonas</taxon>
    </lineage>
</organism>
<dbReference type="Gene3D" id="3.30.450.90">
    <property type="match status" value="1"/>
</dbReference>
<comment type="similarity">
    <text evidence="1">Belongs to the GSP E family.</text>
</comment>
<dbReference type="InterPro" id="IPR003593">
    <property type="entry name" value="AAA+_ATPase"/>
</dbReference>
<gene>
    <name evidence="3" type="ORF">E4680_11085</name>
</gene>
<dbReference type="Gene3D" id="3.40.50.300">
    <property type="entry name" value="P-loop containing nucleotide triphosphate hydrolases"/>
    <property type="match status" value="1"/>
</dbReference>
<proteinExistence type="inferred from homology"/>
<evidence type="ECO:0000313" key="4">
    <source>
        <dbReference type="Proteomes" id="UP000297890"/>
    </source>
</evidence>
<reference evidence="3 4" key="1">
    <citation type="journal article" date="2019" name="ISME J.">
        <title>Candidatus Macondimonas diazotrophica, a novel gammaproteobacterial genus dominating crude-oil-contaminated coastal sediments.</title>
        <authorList>
            <person name="Karthikeyan S."/>
            <person name="Konstantinidis K."/>
        </authorList>
    </citation>
    <scope>NUCLEOTIDE SEQUENCE [LARGE SCALE GENOMIC DNA]</scope>
    <source>
        <strain evidence="3 4">KTK01</strain>
    </source>
</reference>
<dbReference type="GO" id="GO:0016887">
    <property type="term" value="F:ATP hydrolysis activity"/>
    <property type="evidence" value="ECO:0007669"/>
    <property type="project" value="InterPro"/>
</dbReference>
<dbReference type="InterPro" id="IPR006321">
    <property type="entry name" value="PilT/PilU"/>
</dbReference>
<evidence type="ECO:0000259" key="2">
    <source>
        <dbReference type="PROSITE" id="PS00662"/>
    </source>
</evidence>
<name>A0A4Z0F890_9GAMM</name>
<dbReference type="NCBIfam" id="TIGR01420">
    <property type="entry name" value="pilT_fam"/>
    <property type="match status" value="1"/>
</dbReference>
<sequence length="352" mass="39704">MLLKPYLEMMVAQRASDLYLSPGSLPQLRLEGRNRPIGRMPLSADEVARAVDESFDERERNQFRQRWQVDYSYIMPEVGRFRFTAFRQRGQVALVVRYVQPALPRIRDLELPLILQDLALLRQGLILVVGSTGCGKSTTLAATLQHRNEHVPGHILTIEDPIEFFLESRKSVVNQRELGVDAIDYASALRSALRAAPDVIMVGEIRDMETLAATVELAGTGHLVMATLHANNAPQTLDRIANLYPATQHAQLFLDLSLYLRAIISQRLVMGRHGHRLPAVEVMLNTPYIAELIAKGQFDKIKAAMEDSKVRGMQDMDSVLYRLYREELIDKDEALAHADSQPNLEAKIHFSS</sequence>
<dbReference type="GO" id="GO:0005524">
    <property type="term" value="F:ATP binding"/>
    <property type="evidence" value="ECO:0007669"/>
    <property type="project" value="InterPro"/>
</dbReference>
<accession>A0A4Z0F890</accession>
<dbReference type="PANTHER" id="PTHR30486">
    <property type="entry name" value="TWITCHING MOTILITY PROTEIN PILT"/>
    <property type="match status" value="1"/>
</dbReference>
<feature type="domain" description="Bacterial type II secretion system protein E" evidence="2">
    <location>
        <begin position="193"/>
        <end position="207"/>
    </location>
</feature>
<dbReference type="InterPro" id="IPR050921">
    <property type="entry name" value="T4SS_GSP_E_ATPase"/>
</dbReference>
<dbReference type="OrthoDB" id="9804785at2"/>
<comment type="caution">
    <text evidence="3">The sequence shown here is derived from an EMBL/GenBank/DDBJ whole genome shotgun (WGS) entry which is preliminary data.</text>
</comment>